<dbReference type="SUPFAM" id="SSF56300">
    <property type="entry name" value="Metallo-dependent phosphatases"/>
    <property type="match status" value="1"/>
</dbReference>
<protein>
    <submittedName>
        <fullName evidence="2">5'-nucleotidase</fullName>
        <ecNumber evidence="2">3.1.3.5</ecNumber>
    </submittedName>
</protein>
<organism evidence="2 3">
    <name type="scientific">Photobacterium aphoticum</name>
    <dbReference type="NCBI Taxonomy" id="754436"/>
    <lineage>
        <taxon>Bacteria</taxon>
        <taxon>Pseudomonadati</taxon>
        <taxon>Pseudomonadota</taxon>
        <taxon>Gammaproteobacteria</taxon>
        <taxon>Vibrionales</taxon>
        <taxon>Vibrionaceae</taxon>
        <taxon>Photobacterium</taxon>
    </lineage>
</organism>
<evidence type="ECO:0000313" key="2">
    <source>
        <dbReference type="EMBL" id="GAL03485.1"/>
    </source>
</evidence>
<dbReference type="EC" id="3.1.3.5" evidence="2"/>
<dbReference type="Proteomes" id="UP000029227">
    <property type="component" value="Unassembled WGS sequence"/>
</dbReference>
<feature type="chain" id="PRO_5001863414" evidence="1">
    <location>
        <begin position="21"/>
        <end position="102"/>
    </location>
</feature>
<dbReference type="EMBL" id="BBMN01000002">
    <property type="protein sequence ID" value="GAL03485.1"/>
    <property type="molecule type" value="Genomic_DNA"/>
</dbReference>
<sequence length="102" mass="10885">MKLSKPLVALSVTVALAGCAQNTTQPDDSFTLTVAHINDTHSNFDPVKSSFVANDTLVYNEFGGYPRLQTMATEYKQAAKDEIVASCSCTAVTRGKVAHTSS</sequence>
<dbReference type="PROSITE" id="PS51257">
    <property type="entry name" value="PROKAR_LIPOPROTEIN"/>
    <property type="match status" value="1"/>
</dbReference>
<dbReference type="AlphaFoldDB" id="A0A090QK53"/>
<reference evidence="2 3" key="1">
    <citation type="journal article" date="2014" name="Genome Announc.">
        <title>Draft Genome Sequences of Two Vibrionaceae Species, Vibrio ponticus C121 and Photobacterium aphoticum C119, Isolated as Coral Reef Microbiota.</title>
        <authorList>
            <person name="Al-saari N."/>
            <person name="Meirelles P.M."/>
            <person name="Mino S."/>
            <person name="Suda W."/>
            <person name="Oshima K."/>
            <person name="Hattori M."/>
            <person name="Ohkuma M."/>
            <person name="Thompson F.L."/>
            <person name="Gomez-Gil B."/>
            <person name="Sawabe T."/>
            <person name="Sawabe T."/>
        </authorList>
    </citation>
    <scope>NUCLEOTIDE SEQUENCE [LARGE SCALE GENOMIC DNA]</scope>
    <source>
        <strain evidence="2 3">JCM 19237</strain>
    </source>
</reference>
<name>A0A090QK53_9GAMM</name>
<feature type="signal peptide" evidence="1">
    <location>
        <begin position="1"/>
        <end position="20"/>
    </location>
</feature>
<dbReference type="Gene3D" id="3.60.21.10">
    <property type="match status" value="1"/>
</dbReference>
<dbReference type="InterPro" id="IPR029052">
    <property type="entry name" value="Metallo-depent_PP-like"/>
</dbReference>
<evidence type="ECO:0000256" key="1">
    <source>
        <dbReference type="SAM" id="SignalP"/>
    </source>
</evidence>
<proteinExistence type="predicted"/>
<accession>A0A090QK53</accession>
<keyword evidence="2" id="KW-0378">Hydrolase</keyword>
<comment type="caution">
    <text evidence="2">The sequence shown here is derived from an EMBL/GenBank/DDBJ whole genome shotgun (WGS) entry which is preliminary data.</text>
</comment>
<evidence type="ECO:0000313" key="3">
    <source>
        <dbReference type="Proteomes" id="UP000029227"/>
    </source>
</evidence>
<gene>
    <name evidence="2" type="ORF">JCM19237_6379</name>
</gene>
<dbReference type="eggNOG" id="COG0737">
    <property type="taxonomic scope" value="Bacteria"/>
</dbReference>
<dbReference type="GO" id="GO:0008253">
    <property type="term" value="F:5'-nucleotidase activity"/>
    <property type="evidence" value="ECO:0007669"/>
    <property type="project" value="UniProtKB-EC"/>
</dbReference>
<keyword evidence="1" id="KW-0732">Signal</keyword>
<dbReference type="STRING" id="754436.JCM19237_6379"/>